<dbReference type="EMBL" id="FNQC01000003">
    <property type="protein sequence ID" value="SDY85415.1"/>
    <property type="molecule type" value="Genomic_DNA"/>
</dbReference>
<comment type="caution">
    <text evidence="1">The sequence shown here is derived from an EMBL/GenBank/DDBJ whole genome shotgun (WGS) entry which is preliminary data.</text>
</comment>
<evidence type="ECO:0000313" key="1">
    <source>
        <dbReference type="EMBL" id="SDY85415.1"/>
    </source>
</evidence>
<reference evidence="1 2" key="1">
    <citation type="submission" date="2016-10" db="EMBL/GenBank/DDBJ databases">
        <authorList>
            <person name="Varghese N."/>
            <person name="Submissions S."/>
        </authorList>
    </citation>
    <scope>NUCLEOTIDE SEQUENCE [LARGE SCALE GENOMIC DNA]</scope>
    <source>
        <strain evidence="1 2">DSM 17997</strain>
    </source>
</reference>
<evidence type="ECO:0000313" key="2">
    <source>
        <dbReference type="Proteomes" id="UP000199663"/>
    </source>
</evidence>
<sequence>MTFLDFPFKNDLFLRFLIEEVRLAISFDKKGNELNSLFYHIDLR</sequence>
<evidence type="ECO:0008006" key="3">
    <source>
        <dbReference type="Google" id="ProtNLM"/>
    </source>
</evidence>
<protein>
    <recommendedName>
        <fullName evidence="3">Maturase K</fullName>
    </recommendedName>
</protein>
<dbReference type="Proteomes" id="UP000199663">
    <property type="component" value="Unassembled WGS sequence"/>
</dbReference>
<organism evidence="1 2">
    <name type="scientific">Rhodonellum ikkaensis</name>
    <dbReference type="NCBI Taxonomy" id="336829"/>
    <lineage>
        <taxon>Bacteria</taxon>
        <taxon>Pseudomonadati</taxon>
        <taxon>Bacteroidota</taxon>
        <taxon>Cytophagia</taxon>
        <taxon>Cytophagales</taxon>
        <taxon>Cytophagaceae</taxon>
        <taxon>Rhodonellum</taxon>
    </lineage>
</organism>
<keyword evidence="2" id="KW-1185">Reference proteome</keyword>
<accession>A0A1H3NAB7</accession>
<proteinExistence type="predicted"/>
<name>A0A1H3NAB7_9BACT</name>
<gene>
    <name evidence="1" type="ORF">SAMN05444412_103154</name>
</gene>